<feature type="transmembrane region" description="Helical" evidence="8">
    <location>
        <begin position="500"/>
        <end position="517"/>
    </location>
</feature>
<evidence type="ECO:0000256" key="7">
    <source>
        <dbReference type="ARBA" id="ARBA00023136"/>
    </source>
</evidence>
<dbReference type="SUPFAM" id="SSF116726">
    <property type="entry name" value="TrkA C-terminal domain-like"/>
    <property type="match status" value="1"/>
</dbReference>
<comment type="caution">
    <text evidence="10">The sequence shown here is derived from an EMBL/GenBank/DDBJ whole genome shotgun (WGS) entry which is preliminary data.</text>
</comment>
<reference evidence="10" key="2">
    <citation type="journal article" date="2023" name="Front Nutr">
        <title>Lactiplantibacillus pentosus P2020 protects the hyperuricemia and renal inflammation in mice.</title>
        <authorList>
            <person name="Wang Z."/>
            <person name="Song L."/>
            <person name="Li X."/>
            <person name="Xiao Y."/>
            <person name="Huang Y."/>
            <person name="Zhang Y."/>
            <person name="Li J."/>
            <person name="Li M."/>
            <person name="Ren Z."/>
        </authorList>
    </citation>
    <scope>NUCLEOTIDE SEQUENCE</scope>
    <source>
        <strain evidence="10">P2000</strain>
    </source>
</reference>
<evidence type="ECO:0000256" key="6">
    <source>
        <dbReference type="ARBA" id="ARBA00022989"/>
    </source>
</evidence>
<dbReference type="GO" id="GO:0005886">
    <property type="term" value="C:plasma membrane"/>
    <property type="evidence" value="ECO:0007669"/>
    <property type="project" value="UniProtKB-SubCell"/>
</dbReference>
<dbReference type="InterPro" id="IPR050144">
    <property type="entry name" value="AAE_transporter"/>
</dbReference>
<evidence type="ECO:0000256" key="1">
    <source>
        <dbReference type="ARBA" id="ARBA00004651"/>
    </source>
</evidence>
<feature type="transmembrane region" description="Helical" evidence="8">
    <location>
        <begin position="160"/>
        <end position="178"/>
    </location>
</feature>
<dbReference type="PANTHER" id="PTHR30445:SF9">
    <property type="match status" value="1"/>
</dbReference>
<feature type="transmembrane region" description="Helical" evidence="8">
    <location>
        <begin position="441"/>
        <end position="463"/>
    </location>
</feature>
<keyword evidence="6 8" id="KW-1133">Transmembrane helix</keyword>
<dbReference type="Pfam" id="PF02080">
    <property type="entry name" value="TrkA_C"/>
    <property type="match status" value="1"/>
</dbReference>
<dbReference type="RefSeq" id="WP_103852004.1">
    <property type="nucleotide sequence ID" value="NZ_JAPEQV010000029.1"/>
</dbReference>
<keyword evidence="3" id="KW-0813">Transport</keyword>
<keyword evidence="4" id="KW-1003">Cell membrane</keyword>
<feature type="transmembrane region" description="Helical" evidence="8">
    <location>
        <begin position="400"/>
        <end position="420"/>
    </location>
</feature>
<dbReference type="NCBIfam" id="TIGR01625">
    <property type="entry name" value="YidE_YbjL_dupl"/>
    <property type="match status" value="2"/>
</dbReference>
<dbReference type="EMBL" id="JAPEQV010000029">
    <property type="protein sequence ID" value="MDF2314334.1"/>
    <property type="molecule type" value="Genomic_DNA"/>
</dbReference>
<protein>
    <submittedName>
        <fullName evidence="10">Aspartate-alanine antiporter</fullName>
    </submittedName>
</protein>
<gene>
    <name evidence="10" type="primary">aspT</name>
    <name evidence="10" type="ORF">OOJ94_16120</name>
</gene>
<feature type="transmembrane region" description="Helical" evidence="8">
    <location>
        <begin position="529"/>
        <end position="551"/>
    </location>
</feature>
<evidence type="ECO:0000256" key="8">
    <source>
        <dbReference type="SAM" id="Phobius"/>
    </source>
</evidence>
<name>A0AAX6LIH6_LACPE</name>
<dbReference type="Pfam" id="PF06826">
    <property type="entry name" value="Asp-Al_Ex"/>
    <property type="match status" value="2"/>
</dbReference>
<feature type="transmembrane region" description="Helical" evidence="8">
    <location>
        <begin position="90"/>
        <end position="111"/>
    </location>
</feature>
<dbReference type="PROSITE" id="PS51202">
    <property type="entry name" value="RCK_C"/>
    <property type="match status" value="1"/>
</dbReference>
<evidence type="ECO:0000259" key="9">
    <source>
        <dbReference type="PROSITE" id="PS51202"/>
    </source>
</evidence>
<feature type="transmembrane region" description="Helical" evidence="8">
    <location>
        <begin position="60"/>
        <end position="78"/>
    </location>
</feature>
<evidence type="ECO:0000313" key="10">
    <source>
        <dbReference type="EMBL" id="MDF2314334.1"/>
    </source>
</evidence>
<feature type="domain" description="RCK C-terminal" evidence="9">
    <location>
        <begin position="205"/>
        <end position="288"/>
    </location>
</feature>
<accession>A0AAX6LIH6</accession>
<dbReference type="Gene3D" id="3.30.70.1450">
    <property type="entry name" value="Regulator of K+ conductance, C-terminal domain"/>
    <property type="match status" value="1"/>
</dbReference>
<dbReference type="GO" id="GO:0006813">
    <property type="term" value="P:potassium ion transport"/>
    <property type="evidence" value="ECO:0007669"/>
    <property type="project" value="InterPro"/>
</dbReference>
<dbReference type="GO" id="GO:0008324">
    <property type="term" value="F:monoatomic cation transmembrane transporter activity"/>
    <property type="evidence" value="ECO:0007669"/>
    <property type="project" value="InterPro"/>
</dbReference>
<feature type="transmembrane region" description="Helical" evidence="8">
    <location>
        <begin position="6"/>
        <end position="27"/>
    </location>
</feature>
<reference evidence="10" key="1">
    <citation type="submission" date="2022-11" db="EMBL/GenBank/DDBJ databases">
        <authorList>
            <person name="Wang Z."/>
        </authorList>
    </citation>
    <scope>NUCLEOTIDE SEQUENCE</scope>
    <source>
        <strain evidence="10">P2000</strain>
    </source>
</reference>
<sequence>MKAIVDYLLANPIIPVFLSLSLGYLLGRFKIKSFSVGSTVGVLIIALIIGQIGAFKIDPLVKSIFFDLFIFTIGYEVGPSFIRSLKSTGLKIVGQSVFFAVVAFAIAMVLFKLFKVDLGEAAGIIAGALTQSAVIGTANSSINGLDISSAAKAAYNSEVAIAYALTYVFGTVGVLVFLKNIAPAILHVDLKEETKKLAEKLNFTSGSFSPLTSSVRVRGFLLGDDSPIVGKKILQIEKQYHYEFVVEDVLRKEESIPATSDLVLSPGDEIVVVGNMEEFLQLEQSHGTTEVSNKQYRNIQLKTINVMLTNAFNFHALQDMVKSGLMITSVERDGKKVTDLTTMRSGDRLTIIGTPRALQKILPEIGYEIAEGQTTDISFLTIGIVLGVLLGSIVVKAFNIPITLGEGGGALFLGLFFGWYQEKHANIGNIPGPVRWVFKSLGLNLFIAVVGLQAGSDFVSALVKMGWKVLIIGAIISILPHFITLLFGRYVLKLNAIDNIGSLTGAGTITAALNAINEETGSSLFALSYTPGYAVGNILLTILGPLTVALLS</sequence>
<evidence type="ECO:0000256" key="2">
    <source>
        <dbReference type="ARBA" id="ARBA00009854"/>
    </source>
</evidence>
<evidence type="ECO:0000313" key="11">
    <source>
        <dbReference type="Proteomes" id="UP001151834"/>
    </source>
</evidence>
<dbReference type="InterPro" id="IPR006512">
    <property type="entry name" value="YidE_YbjL"/>
</dbReference>
<feature type="transmembrane region" description="Helical" evidence="8">
    <location>
        <begin position="377"/>
        <end position="394"/>
    </location>
</feature>
<evidence type="ECO:0000256" key="5">
    <source>
        <dbReference type="ARBA" id="ARBA00022692"/>
    </source>
</evidence>
<proteinExistence type="inferred from homology"/>
<feature type="transmembrane region" description="Helical" evidence="8">
    <location>
        <begin position="469"/>
        <end position="488"/>
    </location>
</feature>
<comment type="subcellular location">
    <subcellularLocation>
        <location evidence="1">Cell membrane</location>
        <topology evidence="1">Multi-pass membrane protein</topology>
    </subcellularLocation>
</comment>
<dbReference type="InterPro" id="IPR022457">
    <property type="entry name" value="Asp_Ala_antiprt"/>
</dbReference>
<keyword evidence="5 8" id="KW-0812">Transmembrane</keyword>
<organism evidence="10 11">
    <name type="scientific">Lactiplantibacillus pentosus</name>
    <name type="common">Lactobacillus pentosus</name>
    <dbReference type="NCBI Taxonomy" id="1589"/>
    <lineage>
        <taxon>Bacteria</taxon>
        <taxon>Bacillati</taxon>
        <taxon>Bacillota</taxon>
        <taxon>Bacilli</taxon>
        <taxon>Lactobacillales</taxon>
        <taxon>Lactobacillaceae</taxon>
        <taxon>Lactiplantibacillus</taxon>
    </lineage>
</organism>
<dbReference type="InterPro" id="IPR036721">
    <property type="entry name" value="RCK_C_sf"/>
</dbReference>
<dbReference type="NCBIfam" id="TIGR03802">
    <property type="entry name" value="Asp_Ala_antiprt"/>
    <property type="match status" value="1"/>
</dbReference>
<evidence type="ECO:0000256" key="4">
    <source>
        <dbReference type="ARBA" id="ARBA00022475"/>
    </source>
</evidence>
<dbReference type="Proteomes" id="UP001151834">
    <property type="component" value="Unassembled WGS sequence"/>
</dbReference>
<dbReference type="PANTHER" id="PTHR30445">
    <property type="entry name" value="K(+)_H(+) ANTIPORTER SUBUNIT KHTT"/>
    <property type="match status" value="1"/>
</dbReference>
<feature type="transmembrane region" description="Helical" evidence="8">
    <location>
        <begin position="34"/>
        <end position="54"/>
    </location>
</feature>
<evidence type="ECO:0000256" key="3">
    <source>
        <dbReference type="ARBA" id="ARBA00022448"/>
    </source>
</evidence>
<dbReference type="InterPro" id="IPR006037">
    <property type="entry name" value="RCK_C"/>
</dbReference>
<comment type="similarity">
    <text evidence="2">Belongs to the AAE transporter (TC 2.A.81) family.</text>
</comment>
<keyword evidence="7 8" id="KW-0472">Membrane</keyword>
<dbReference type="AlphaFoldDB" id="A0AAX6LIH6"/>